<keyword evidence="3" id="KW-1185">Reference proteome</keyword>
<accession>A0A9Q9MJU3</accession>
<name>A0A9Q9MJU3_9ACTN</name>
<dbReference type="EMBL" id="CP073767">
    <property type="protein sequence ID" value="UWZ55031.1"/>
    <property type="molecule type" value="Genomic_DNA"/>
</dbReference>
<evidence type="ECO:0000313" key="3">
    <source>
        <dbReference type="Proteomes" id="UP001058003"/>
    </source>
</evidence>
<gene>
    <name evidence="2" type="ORF">Daura_01725</name>
</gene>
<dbReference type="Gene3D" id="3.40.960.10">
    <property type="entry name" value="VSR Endonuclease"/>
    <property type="match status" value="1"/>
</dbReference>
<proteinExistence type="predicted"/>
<dbReference type="Pfam" id="PF04480">
    <property type="entry name" value="DUF559"/>
    <property type="match status" value="1"/>
</dbReference>
<dbReference type="Proteomes" id="UP001058003">
    <property type="component" value="Chromosome"/>
</dbReference>
<organism evidence="2 3">
    <name type="scientific">Dactylosporangium aurantiacum</name>
    <dbReference type="NCBI Taxonomy" id="35754"/>
    <lineage>
        <taxon>Bacteria</taxon>
        <taxon>Bacillati</taxon>
        <taxon>Actinomycetota</taxon>
        <taxon>Actinomycetes</taxon>
        <taxon>Micromonosporales</taxon>
        <taxon>Micromonosporaceae</taxon>
        <taxon>Dactylosporangium</taxon>
    </lineage>
</organism>
<dbReference type="KEGG" id="daur:Daura_01725"/>
<evidence type="ECO:0000259" key="1">
    <source>
        <dbReference type="Pfam" id="PF04480"/>
    </source>
</evidence>
<dbReference type="SUPFAM" id="SSF52980">
    <property type="entry name" value="Restriction endonuclease-like"/>
    <property type="match status" value="1"/>
</dbReference>
<protein>
    <submittedName>
        <fullName evidence="2">DUF559 domain-containing protein</fullName>
    </submittedName>
</protein>
<sequence length="356" mass="38852">MMTRARWWAEPPPGQASYLAGVDPALLGVALDPMPAGAPAVVRFRPAAARPVGEYVTAFLDALDLAALNLFPRWLPAAEHFDGASGLTVAAVRAVAAETAGRSQHFGPFLAFTAERALRHRRGDAVTDQLRFPAEVRARGLGAILADAYQRPSVAVLVDMPQGLDADGGRALVAAAVWLAEQGRFTVWLAGQAPQAVDRIPVVQLALPDDLTHLAADTAQITAPDNQPVPPVLAYPPLTGAPRADSPAEQALERALAPHPWARGRQWNHVLEWHLLGKAYRLDLYWPDDGLVVEVDGDDHRDRWKFADDRHRDARLQLLGHDVLRFTNDQVLTDPIAAALTIRDLLLLRRSPLTWK</sequence>
<dbReference type="InterPro" id="IPR007569">
    <property type="entry name" value="DUF559"/>
</dbReference>
<evidence type="ECO:0000313" key="2">
    <source>
        <dbReference type="EMBL" id="UWZ55031.1"/>
    </source>
</evidence>
<dbReference type="AlphaFoldDB" id="A0A9Q9MJU3"/>
<dbReference type="OrthoDB" id="570572at2"/>
<reference evidence="2" key="1">
    <citation type="submission" date="2021-04" db="EMBL/GenBank/DDBJ databases">
        <title>Dactylosporangium aurantiacum NRRL B-8018 full assembly.</title>
        <authorList>
            <person name="Hartkoorn R.C."/>
            <person name="Beaudoing E."/>
            <person name="Hot D."/>
        </authorList>
    </citation>
    <scope>NUCLEOTIDE SEQUENCE</scope>
    <source>
        <strain evidence="2">NRRL B-8018</strain>
    </source>
</reference>
<dbReference type="InterPro" id="IPR011335">
    <property type="entry name" value="Restrct_endonuc-II-like"/>
</dbReference>
<dbReference type="RefSeq" id="WP_052387719.1">
    <property type="nucleotide sequence ID" value="NZ_CP073767.1"/>
</dbReference>
<feature type="domain" description="DUF559" evidence="1">
    <location>
        <begin position="279"/>
        <end position="340"/>
    </location>
</feature>